<dbReference type="Proteomes" id="UP000003781">
    <property type="component" value="Unassembled WGS sequence"/>
</dbReference>
<accession>A3IHL4</accession>
<dbReference type="EMBL" id="AAXW01000002">
    <property type="protein sequence ID" value="EAZ93296.1"/>
    <property type="molecule type" value="Genomic_DNA"/>
</dbReference>
<keyword evidence="2" id="KW-1185">Reference proteome</keyword>
<evidence type="ECO:0000313" key="1">
    <source>
        <dbReference type="EMBL" id="EAZ93296.1"/>
    </source>
</evidence>
<reference evidence="1 2" key="1">
    <citation type="submission" date="2007-03" db="EMBL/GenBank/DDBJ databases">
        <authorList>
            <person name="Stal L."/>
            <person name="Ferriera S."/>
            <person name="Johnson J."/>
            <person name="Kravitz S."/>
            <person name="Beeson K."/>
            <person name="Sutton G."/>
            <person name="Rogers Y.-H."/>
            <person name="Friedman R."/>
            <person name="Frazier M."/>
            <person name="Venter J.C."/>
        </authorList>
    </citation>
    <scope>NUCLEOTIDE SEQUENCE [LARGE SCALE GENOMIC DNA]</scope>
    <source>
        <strain evidence="1 2">CCY0110</strain>
    </source>
</reference>
<sequence length="47" mass="5352">MKTSWAKTSLSCWIWTKKTGNSFKKPMSAPAPARLGCHCKSYLEMRC</sequence>
<evidence type="ECO:0000313" key="2">
    <source>
        <dbReference type="Proteomes" id="UP000003781"/>
    </source>
</evidence>
<proteinExistence type="predicted"/>
<dbReference type="AlphaFoldDB" id="A3IHL4"/>
<protein>
    <submittedName>
        <fullName evidence="1">Uncharacterized protein</fullName>
    </submittedName>
</protein>
<organism evidence="1 2">
    <name type="scientific">Crocosphaera chwakensis CCY0110</name>
    <dbReference type="NCBI Taxonomy" id="391612"/>
    <lineage>
        <taxon>Bacteria</taxon>
        <taxon>Bacillati</taxon>
        <taxon>Cyanobacteriota</taxon>
        <taxon>Cyanophyceae</taxon>
        <taxon>Oscillatoriophycideae</taxon>
        <taxon>Chroococcales</taxon>
        <taxon>Aphanothecaceae</taxon>
        <taxon>Crocosphaera</taxon>
        <taxon>Crocosphaera chwakensis</taxon>
    </lineage>
</organism>
<gene>
    <name evidence="1" type="ORF">CY0110_15912</name>
</gene>
<comment type="caution">
    <text evidence="1">The sequence shown here is derived from an EMBL/GenBank/DDBJ whole genome shotgun (WGS) entry which is preliminary data.</text>
</comment>
<name>A3IHL4_9CHRO</name>